<accession>A0ABU6UVR4</accession>
<evidence type="ECO:0000313" key="2">
    <source>
        <dbReference type="EMBL" id="MED6165154.1"/>
    </source>
</evidence>
<dbReference type="EMBL" id="JASCZI010123161">
    <property type="protein sequence ID" value="MED6165154.1"/>
    <property type="molecule type" value="Genomic_DNA"/>
</dbReference>
<proteinExistence type="predicted"/>
<feature type="compositionally biased region" description="Basic and acidic residues" evidence="1">
    <location>
        <begin position="389"/>
        <end position="403"/>
    </location>
</feature>
<evidence type="ECO:0000313" key="3">
    <source>
        <dbReference type="Proteomes" id="UP001341840"/>
    </source>
</evidence>
<organism evidence="2 3">
    <name type="scientific">Stylosanthes scabra</name>
    <dbReference type="NCBI Taxonomy" id="79078"/>
    <lineage>
        <taxon>Eukaryota</taxon>
        <taxon>Viridiplantae</taxon>
        <taxon>Streptophyta</taxon>
        <taxon>Embryophyta</taxon>
        <taxon>Tracheophyta</taxon>
        <taxon>Spermatophyta</taxon>
        <taxon>Magnoliopsida</taxon>
        <taxon>eudicotyledons</taxon>
        <taxon>Gunneridae</taxon>
        <taxon>Pentapetalae</taxon>
        <taxon>rosids</taxon>
        <taxon>fabids</taxon>
        <taxon>Fabales</taxon>
        <taxon>Fabaceae</taxon>
        <taxon>Papilionoideae</taxon>
        <taxon>50 kb inversion clade</taxon>
        <taxon>dalbergioids sensu lato</taxon>
        <taxon>Dalbergieae</taxon>
        <taxon>Pterocarpus clade</taxon>
        <taxon>Stylosanthes</taxon>
    </lineage>
</organism>
<dbReference type="InterPro" id="IPR044792">
    <property type="entry name" value="TAR1"/>
</dbReference>
<keyword evidence="3" id="KW-1185">Reference proteome</keyword>
<dbReference type="Proteomes" id="UP001341840">
    <property type="component" value="Unassembled WGS sequence"/>
</dbReference>
<reference evidence="2 3" key="1">
    <citation type="journal article" date="2023" name="Plants (Basel)">
        <title>Bridging the Gap: Combining Genomics and Transcriptomics Approaches to Understand Stylosanthes scabra, an Orphan Legume from the Brazilian Caatinga.</title>
        <authorList>
            <person name="Ferreira-Neto J.R.C."/>
            <person name="da Silva M.D."/>
            <person name="Binneck E."/>
            <person name="de Melo N.F."/>
            <person name="da Silva R.H."/>
            <person name="de Melo A.L.T.M."/>
            <person name="Pandolfi V."/>
            <person name="Bustamante F.O."/>
            <person name="Brasileiro-Vidal A.C."/>
            <person name="Benko-Iseppon A.M."/>
        </authorList>
    </citation>
    <scope>NUCLEOTIDE SEQUENCE [LARGE SCALE GENOMIC DNA]</scope>
    <source>
        <tissue evidence="2">Leaves</tissue>
    </source>
</reference>
<protein>
    <submittedName>
        <fullName evidence="2">Uncharacterized protein</fullName>
    </submittedName>
</protein>
<comment type="caution">
    <text evidence="2">The sequence shown here is derived from an EMBL/GenBank/DDBJ whole genome shotgun (WGS) entry which is preliminary data.</text>
</comment>
<feature type="region of interest" description="Disordered" evidence="1">
    <location>
        <begin position="153"/>
        <end position="187"/>
    </location>
</feature>
<dbReference type="PANTHER" id="PTHR47188:SF1">
    <property type="entry name" value="PROTEIN TAR1"/>
    <property type="match status" value="1"/>
</dbReference>
<gene>
    <name evidence="2" type="ORF">PIB30_096853</name>
</gene>
<feature type="region of interest" description="Disordered" evidence="1">
    <location>
        <begin position="382"/>
        <end position="403"/>
    </location>
</feature>
<dbReference type="PANTHER" id="PTHR47188">
    <property type="entry name" value="PROTEIN TAR1"/>
    <property type="match status" value="1"/>
</dbReference>
<name>A0ABU6UVR4_9FABA</name>
<sequence length="403" mass="43601">MCKCTKICTDGRYARAYAPGFERPPRPPTHRGIALAPTAGYPDGNFRGNQLLDGSISLSPLYPSPDRHALTRTFHRRSGSVGGATPRGIPPISFLAPCGFTHPLTPTHVRLLDPCFKTGRMGSPHADSRSTQVPKHASSRALPSTIAMMTYPQSASQSASVDAPSRLADQQRRSTSDRGASPTPICIPPDNFKHSLTLFSKSFSSFPRDTCSLSISRQYLALDGIYRPIRAAFPNNPTRRQRLVVQQGPSTMGFSPSLAPASRGLGPGPPLRTFLQTTIQTPRATDSHGGLFPVALGTIGVARGSPGLETGEKNAWPAMRFELDNHPRALSLRASGATCVQRLDGSRDSAIHTKYPILLRSSSMQEPRYPLPRVVVYSCGHSSPQPDFVPRDGGENDARIYKP</sequence>
<evidence type="ECO:0000256" key="1">
    <source>
        <dbReference type="SAM" id="MobiDB-lite"/>
    </source>
</evidence>